<dbReference type="Pfam" id="PF05352">
    <property type="entry name" value="Phage_connector"/>
    <property type="match status" value="1"/>
</dbReference>
<dbReference type="SUPFAM" id="SSF56826">
    <property type="entry name" value="Upper collar protein gp10 (connector protein)"/>
    <property type="match status" value="1"/>
</dbReference>
<sequence>MFEPMNLGIEQELSEKIDVRVVNHRNRFARIFYSRYLELLPTTIKYYNGYKYPELQVDWLKVEVMLRSNYDVIIGETLQGNIRILGVAKQRMTPSDPANILITKPLKGKDIYWTIPKDQRLPRMKEITDIDGAQSGNFIVLRNKVFAYNSDYEIIQHYTNELAEIVLSRYSLKMQAKISTFLIGEPNDQTVNNIAESLYNGSPITKVTGFFDPDEHIKEWNNSNVGGMLAELKREYQNTLNELNAILGFSSLGVDKESGVTETESNSGKAYTTANGNIYLTARNNACKLLNKRYGFEIHPLFDDNAISTLTVMTEGGSSDGGNDSLINANIASQLNKEGEE</sequence>
<dbReference type="InterPro" id="IPR008016">
    <property type="entry name" value="Gp10"/>
</dbReference>
<keyword evidence="2" id="KW-1185">Reference proteome</keyword>
<organism evidence="1 2">
    <name type="scientific">Enterococcus phage vB_EfaP_IME199</name>
    <dbReference type="NCBI Taxonomy" id="1747351"/>
    <lineage>
        <taxon>Viruses</taxon>
        <taxon>Duplodnaviria</taxon>
        <taxon>Heunggongvirae</taxon>
        <taxon>Uroviricota</taxon>
        <taxon>Caudoviricetes</taxon>
        <taxon>Rountreeviridae</taxon>
        <taxon>Sarlesvirinae</taxon>
        <taxon>Minhovirus</taxon>
        <taxon>Minhovirus IME199</taxon>
    </lineage>
</organism>
<dbReference type="Proteomes" id="UP000222983">
    <property type="component" value="Segment"/>
</dbReference>
<dbReference type="EMBL" id="KT945995">
    <property type="protein sequence ID" value="ALO81012.1"/>
    <property type="molecule type" value="Genomic_DNA"/>
</dbReference>
<name>A0A0S2MYQ4_9CAUD</name>
<dbReference type="KEGG" id="vg:56214352"/>
<evidence type="ECO:0000313" key="2">
    <source>
        <dbReference type="Proteomes" id="UP000222983"/>
    </source>
</evidence>
<dbReference type="RefSeq" id="YP_009908791.1">
    <property type="nucleotide sequence ID" value="NC_049931.1"/>
</dbReference>
<evidence type="ECO:0000313" key="1">
    <source>
        <dbReference type="EMBL" id="ALO81012.1"/>
    </source>
</evidence>
<proteinExistence type="predicted"/>
<dbReference type="InterPro" id="IPR036199">
    <property type="entry name" value="Gp10_sf"/>
</dbReference>
<protein>
    <submittedName>
        <fullName evidence="1">Collar protein</fullName>
    </submittedName>
</protein>
<accession>A0A0S2MYQ4</accession>
<reference evidence="1 2" key="1">
    <citation type="submission" date="2015-10" db="EMBL/GenBank/DDBJ databases">
        <authorList>
            <person name="Gilbert D.G."/>
        </authorList>
    </citation>
    <scope>NUCLEOTIDE SEQUENCE [LARGE SCALE GENOMIC DNA]</scope>
</reference>
<dbReference type="GeneID" id="56214352"/>